<comment type="caution">
    <text evidence="2">The sequence shown here is derived from an EMBL/GenBank/DDBJ whole genome shotgun (WGS) entry which is preliminary data.</text>
</comment>
<feature type="transmembrane region" description="Helical" evidence="1">
    <location>
        <begin position="62"/>
        <end position="82"/>
    </location>
</feature>
<gene>
    <name evidence="2" type="ORF">KTH90_05405</name>
</gene>
<evidence type="ECO:0000256" key="1">
    <source>
        <dbReference type="SAM" id="Phobius"/>
    </source>
</evidence>
<dbReference type="InterPro" id="IPR008537">
    <property type="entry name" value="DUF819"/>
</dbReference>
<feature type="transmembrane region" description="Helical" evidence="1">
    <location>
        <begin position="292"/>
        <end position="313"/>
    </location>
</feature>
<dbReference type="PANTHER" id="PTHR34289">
    <property type="entry name" value="PROTEIN, PUTATIVE (DUF819)-RELATED"/>
    <property type="match status" value="1"/>
</dbReference>
<feature type="transmembrane region" description="Helical" evidence="1">
    <location>
        <begin position="163"/>
        <end position="182"/>
    </location>
</feature>
<feature type="transmembrane region" description="Helical" evidence="1">
    <location>
        <begin position="252"/>
        <end position="280"/>
    </location>
</feature>
<feature type="transmembrane region" description="Helical" evidence="1">
    <location>
        <begin position="94"/>
        <end position="120"/>
    </location>
</feature>
<keyword evidence="1" id="KW-0812">Transmembrane</keyword>
<feature type="transmembrane region" description="Helical" evidence="1">
    <location>
        <begin position="375"/>
        <end position="401"/>
    </location>
</feature>
<feature type="transmembrane region" description="Helical" evidence="1">
    <location>
        <begin position="222"/>
        <end position="240"/>
    </location>
</feature>
<protein>
    <submittedName>
        <fullName evidence="2">DUF819 family protein</fullName>
    </submittedName>
</protein>
<organism evidence="2 3">
    <name type="scientific">Diplocloster modestus</name>
    <dbReference type="NCBI Taxonomy" id="2850322"/>
    <lineage>
        <taxon>Bacteria</taxon>
        <taxon>Bacillati</taxon>
        <taxon>Bacillota</taxon>
        <taxon>Clostridia</taxon>
        <taxon>Lachnospirales</taxon>
        <taxon>Lachnospiraceae</taxon>
        <taxon>Diplocloster</taxon>
    </lineage>
</organism>
<accession>A0ABS6K4K6</accession>
<keyword evidence="1" id="KW-1133">Transmembrane helix</keyword>
<sequence length="403" mass="42947">MSTLISVDNNIGLMAVLCGIVALAICLEQRYKWAAKLTGCILVLLTTLILSNLRIIPEDAPAYGFVGTYLVPMALPLLLFKANIREIAKNSGRLLILFLLSACGTMLGSVIAFFTVGRFIPEVGKFLAMITGSYIGGGINFVAMAENYGASGTMVSTANVADAITMMFFFFALMTIPSLAFFKRHFRHPIEDQLATVEEQNATGKTNAANYWARKEISLKDIALALGISVVIVAVSTPLADFFSAAIPTGNFFLNFCNALLGSKYLIITLIAVVAATVFHKQLNEIRGAQEFGTYFIYLFFATMSAPVSLRLLVNDAPIFFVCCIIIVGVNIIVTLVFTKLLKFGIEDAMVASNANVGGASTAAALAIAKGWDSLVVPGILVGTLGNVIGNVCGILIGTIFGA</sequence>
<evidence type="ECO:0000313" key="2">
    <source>
        <dbReference type="EMBL" id="MBU9725449.1"/>
    </source>
</evidence>
<dbReference type="EMBL" id="JAHQCX010000003">
    <property type="protein sequence ID" value="MBU9725449.1"/>
    <property type="molecule type" value="Genomic_DNA"/>
</dbReference>
<dbReference type="Pfam" id="PF05684">
    <property type="entry name" value="DUF819"/>
    <property type="match status" value="1"/>
</dbReference>
<reference evidence="2 3" key="1">
    <citation type="submission" date="2021-06" db="EMBL/GenBank/DDBJ databases">
        <title>Description of novel taxa of the family Lachnospiraceae.</title>
        <authorList>
            <person name="Chaplin A.V."/>
            <person name="Sokolova S.R."/>
            <person name="Pikina A.P."/>
            <person name="Korzhanova M."/>
            <person name="Belova V."/>
            <person name="Korostin D."/>
            <person name="Efimov B.A."/>
        </authorList>
    </citation>
    <scope>NUCLEOTIDE SEQUENCE [LARGE SCALE GENOMIC DNA]</scope>
    <source>
        <strain evidence="2 3">ASD4241</strain>
    </source>
</reference>
<feature type="transmembrane region" description="Helical" evidence="1">
    <location>
        <begin position="319"/>
        <end position="339"/>
    </location>
</feature>
<feature type="transmembrane region" description="Helical" evidence="1">
    <location>
        <begin position="12"/>
        <end position="27"/>
    </location>
</feature>
<feature type="transmembrane region" description="Helical" evidence="1">
    <location>
        <begin position="34"/>
        <end position="56"/>
    </location>
</feature>
<name>A0ABS6K4K6_9FIRM</name>
<feature type="transmembrane region" description="Helical" evidence="1">
    <location>
        <begin position="351"/>
        <end position="369"/>
    </location>
</feature>
<dbReference type="Proteomes" id="UP001314681">
    <property type="component" value="Unassembled WGS sequence"/>
</dbReference>
<keyword evidence="1" id="KW-0472">Membrane</keyword>
<proteinExistence type="predicted"/>
<keyword evidence="3" id="KW-1185">Reference proteome</keyword>
<dbReference type="PANTHER" id="PTHR34289:SF8">
    <property type="entry name" value="DUF819 DOMAIN-CONTAINING PROTEIN"/>
    <property type="match status" value="1"/>
</dbReference>
<dbReference type="RefSeq" id="WP_158350784.1">
    <property type="nucleotide sequence ID" value="NZ_JAHQCX010000003.1"/>
</dbReference>
<evidence type="ECO:0000313" key="3">
    <source>
        <dbReference type="Proteomes" id="UP001314681"/>
    </source>
</evidence>